<comment type="subcellular location">
    <subcellularLocation>
        <location evidence="1">Cell membrane</location>
        <topology evidence="1">Multi-pass membrane protein</topology>
    </subcellularLocation>
</comment>
<dbReference type="Gene3D" id="1.20.1250.20">
    <property type="entry name" value="MFS general substrate transporter like domains"/>
    <property type="match status" value="1"/>
</dbReference>
<evidence type="ECO:0000313" key="8">
    <source>
        <dbReference type="EMBL" id="QFU15089.1"/>
    </source>
</evidence>
<evidence type="ECO:0000256" key="2">
    <source>
        <dbReference type="ARBA" id="ARBA00022475"/>
    </source>
</evidence>
<feature type="transmembrane region" description="Helical" evidence="6">
    <location>
        <begin position="381"/>
        <end position="400"/>
    </location>
</feature>
<keyword evidence="5 6" id="KW-0472">Membrane</keyword>
<feature type="transmembrane region" description="Helical" evidence="6">
    <location>
        <begin position="104"/>
        <end position="124"/>
    </location>
</feature>
<evidence type="ECO:0000256" key="1">
    <source>
        <dbReference type="ARBA" id="ARBA00004651"/>
    </source>
</evidence>
<protein>
    <submittedName>
        <fullName evidence="8">MFS transporter</fullName>
    </submittedName>
</protein>
<reference evidence="8 9" key="1">
    <citation type="submission" date="2019-10" db="EMBL/GenBank/DDBJ databases">
        <title>Isolation, Identification of Microvirga thermotolerans HR1, a novel thermophilic bacterium and Comparative Genomics of the genus Microvirga.</title>
        <authorList>
            <person name="Li J."/>
            <person name="Zhang W."/>
            <person name="Lin M."/>
            <person name="Wang J."/>
        </authorList>
    </citation>
    <scope>NUCLEOTIDE SEQUENCE [LARGE SCALE GENOMIC DNA]</scope>
    <source>
        <strain evidence="8 9">HR1</strain>
    </source>
</reference>
<dbReference type="AlphaFoldDB" id="A0A5P9JSM1"/>
<dbReference type="GO" id="GO:0005886">
    <property type="term" value="C:plasma membrane"/>
    <property type="evidence" value="ECO:0007669"/>
    <property type="project" value="UniProtKB-SubCell"/>
</dbReference>
<dbReference type="InterPro" id="IPR020846">
    <property type="entry name" value="MFS_dom"/>
</dbReference>
<dbReference type="GO" id="GO:0022857">
    <property type="term" value="F:transmembrane transporter activity"/>
    <property type="evidence" value="ECO:0007669"/>
    <property type="project" value="InterPro"/>
</dbReference>
<dbReference type="InterPro" id="IPR011701">
    <property type="entry name" value="MFS"/>
</dbReference>
<dbReference type="KEGG" id="mico:GDR74_02030"/>
<accession>A0A5P9JSM1</accession>
<feature type="transmembrane region" description="Helical" evidence="6">
    <location>
        <begin position="406"/>
        <end position="426"/>
    </location>
</feature>
<dbReference type="InterPro" id="IPR036259">
    <property type="entry name" value="MFS_trans_sf"/>
</dbReference>
<proteinExistence type="predicted"/>
<evidence type="ECO:0000256" key="4">
    <source>
        <dbReference type="ARBA" id="ARBA00022989"/>
    </source>
</evidence>
<evidence type="ECO:0000256" key="6">
    <source>
        <dbReference type="SAM" id="Phobius"/>
    </source>
</evidence>
<keyword evidence="4 6" id="KW-1133">Transmembrane helix</keyword>
<organism evidence="8 9">
    <name type="scientific">Microvirga thermotolerans</name>
    <dbReference type="NCBI Taxonomy" id="2651334"/>
    <lineage>
        <taxon>Bacteria</taxon>
        <taxon>Pseudomonadati</taxon>
        <taxon>Pseudomonadota</taxon>
        <taxon>Alphaproteobacteria</taxon>
        <taxon>Hyphomicrobiales</taxon>
        <taxon>Methylobacteriaceae</taxon>
        <taxon>Microvirga</taxon>
    </lineage>
</organism>
<feature type="transmembrane region" description="Helical" evidence="6">
    <location>
        <begin position="74"/>
        <end position="92"/>
    </location>
</feature>
<feature type="transmembrane region" description="Helical" evidence="6">
    <location>
        <begin position="251"/>
        <end position="273"/>
    </location>
</feature>
<evidence type="ECO:0000256" key="5">
    <source>
        <dbReference type="ARBA" id="ARBA00023136"/>
    </source>
</evidence>
<name>A0A5P9JSM1_9HYPH</name>
<dbReference type="RefSeq" id="WP_152584739.1">
    <property type="nucleotide sequence ID" value="NZ_CP045423.1"/>
</dbReference>
<dbReference type="PANTHER" id="PTHR23513:SF6">
    <property type="entry name" value="MAJOR FACILITATOR SUPERFAMILY ASSOCIATED DOMAIN-CONTAINING PROTEIN"/>
    <property type="match status" value="1"/>
</dbReference>
<dbReference type="PROSITE" id="PS50850">
    <property type="entry name" value="MFS"/>
    <property type="match status" value="1"/>
</dbReference>
<feature type="transmembrane region" description="Helical" evidence="6">
    <location>
        <begin position="285"/>
        <end position="303"/>
    </location>
</feature>
<dbReference type="SUPFAM" id="SSF103473">
    <property type="entry name" value="MFS general substrate transporter"/>
    <property type="match status" value="1"/>
</dbReference>
<keyword evidence="9" id="KW-1185">Reference proteome</keyword>
<feature type="transmembrane region" description="Helical" evidence="6">
    <location>
        <begin position="315"/>
        <end position="333"/>
    </location>
</feature>
<feature type="transmembrane region" description="Helical" evidence="6">
    <location>
        <begin position="339"/>
        <end position="360"/>
    </location>
</feature>
<dbReference type="Proteomes" id="UP000325614">
    <property type="component" value="Chromosome"/>
</dbReference>
<dbReference type="CDD" id="cd06173">
    <property type="entry name" value="MFS_MefA_like"/>
    <property type="match status" value="1"/>
</dbReference>
<keyword evidence="2" id="KW-1003">Cell membrane</keyword>
<feature type="transmembrane region" description="Helical" evidence="6">
    <location>
        <begin position="130"/>
        <end position="147"/>
    </location>
</feature>
<sequence>MRWGRPRIARADPLLRRLVSMFRSFLAARGGLWRNPDFMKLWAAQSLSAVGARFTREGLPIVAALLLDASATDLGLLVALSALPGVLLSPFAGAWIDRTRRRRVLILADLVRAAALATLPVMAWLDAITIGQVMGVAAVVALFSMIFQTADNAYLPTVVEKERLLEGNAKLATTDAVAEIAGPALAGVAIQLVTAPVAILFDALSYLWSAALLASIRRVEPARAAQDEAPDIWRETREGLRFVLSHPVLRPLNLCLATLTFFLSFFSPLYVLYAVRELGIAPGPLGLIIALGGISALVGARYAEAAGRRLAPRRLLMGALLAYGLVLAFIPLAGGPFWAAASLLCLSQLFGDGISVVFFTNATTLRQESTPEILRGREGGTYHLLTGGLGLVAALVAGLAADAVGIRPVLWVAVAGVLASGLWLLAMPEKERP</sequence>
<keyword evidence="3 6" id="KW-0812">Transmembrane</keyword>
<evidence type="ECO:0000256" key="3">
    <source>
        <dbReference type="ARBA" id="ARBA00022692"/>
    </source>
</evidence>
<gene>
    <name evidence="8" type="ORF">GDR74_02030</name>
</gene>
<evidence type="ECO:0000313" key="9">
    <source>
        <dbReference type="Proteomes" id="UP000325614"/>
    </source>
</evidence>
<dbReference type="PANTHER" id="PTHR23513">
    <property type="entry name" value="INTEGRAL MEMBRANE EFFLUX PROTEIN-RELATED"/>
    <property type="match status" value="1"/>
</dbReference>
<evidence type="ECO:0000259" key="7">
    <source>
        <dbReference type="PROSITE" id="PS50850"/>
    </source>
</evidence>
<dbReference type="Pfam" id="PF07690">
    <property type="entry name" value="MFS_1"/>
    <property type="match status" value="1"/>
</dbReference>
<dbReference type="EMBL" id="CP045423">
    <property type="protein sequence ID" value="QFU15089.1"/>
    <property type="molecule type" value="Genomic_DNA"/>
</dbReference>
<feature type="domain" description="Major facilitator superfamily (MFS) profile" evidence="7">
    <location>
        <begin position="248"/>
        <end position="433"/>
    </location>
</feature>